<feature type="non-terminal residue" evidence="3">
    <location>
        <position position="1"/>
    </location>
</feature>
<proteinExistence type="inferred from homology"/>
<dbReference type="PANTHER" id="PTHR11067:SF9">
    <property type="entry name" value="INOSINE TRIPHOSPHATE PYROPHOSPHATASE"/>
    <property type="match status" value="1"/>
</dbReference>
<dbReference type="InterPro" id="IPR029001">
    <property type="entry name" value="ITPase-like_fam"/>
</dbReference>
<evidence type="ECO:0000256" key="2">
    <source>
        <dbReference type="ARBA" id="ARBA00022801"/>
    </source>
</evidence>
<sequence length="67" mass="7641">LWTEGVIEGEITREVRGTGGFGFDPIFKVIQTGKTFAEMKAKEKNEISHRGLALRKMQELLKNTFKE</sequence>
<dbReference type="InterPro" id="IPR002637">
    <property type="entry name" value="RdgB/HAM1"/>
</dbReference>
<dbReference type="Pfam" id="PF01725">
    <property type="entry name" value="Ham1p_like"/>
    <property type="match status" value="1"/>
</dbReference>
<dbReference type="GO" id="GO:0047429">
    <property type="term" value="F:nucleoside triphosphate diphosphatase activity"/>
    <property type="evidence" value="ECO:0007669"/>
    <property type="project" value="InterPro"/>
</dbReference>
<dbReference type="SUPFAM" id="SSF52972">
    <property type="entry name" value="ITPase-like"/>
    <property type="match status" value="1"/>
</dbReference>
<evidence type="ECO:0008006" key="4">
    <source>
        <dbReference type="Google" id="ProtNLM"/>
    </source>
</evidence>
<accession>A0A382KPB3</accession>
<keyword evidence="2" id="KW-0378">Hydrolase</keyword>
<evidence type="ECO:0000256" key="1">
    <source>
        <dbReference type="ARBA" id="ARBA00008023"/>
    </source>
</evidence>
<dbReference type="EMBL" id="UINC01081027">
    <property type="protein sequence ID" value="SVC24511.1"/>
    <property type="molecule type" value="Genomic_DNA"/>
</dbReference>
<gene>
    <name evidence="3" type="ORF">METZ01_LOCUS277365</name>
</gene>
<dbReference type="AlphaFoldDB" id="A0A382KPB3"/>
<dbReference type="GO" id="GO:0005829">
    <property type="term" value="C:cytosol"/>
    <property type="evidence" value="ECO:0007669"/>
    <property type="project" value="TreeGrafter"/>
</dbReference>
<dbReference type="Gene3D" id="3.90.950.10">
    <property type="match status" value="1"/>
</dbReference>
<comment type="similarity">
    <text evidence="1">Belongs to the HAM1 NTPase family.</text>
</comment>
<evidence type="ECO:0000313" key="3">
    <source>
        <dbReference type="EMBL" id="SVC24511.1"/>
    </source>
</evidence>
<reference evidence="3" key="1">
    <citation type="submission" date="2018-05" db="EMBL/GenBank/DDBJ databases">
        <authorList>
            <person name="Lanie J.A."/>
            <person name="Ng W.-L."/>
            <person name="Kazmierczak K.M."/>
            <person name="Andrzejewski T.M."/>
            <person name="Davidsen T.M."/>
            <person name="Wayne K.J."/>
            <person name="Tettelin H."/>
            <person name="Glass J.I."/>
            <person name="Rusch D."/>
            <person name="Podicherti R."/>
            <person name="Tsui H.-C.T."/>
            <person name="Winkler M.E."/>
        </authorList>
    </citation>
    <scope>NUCLEOTIDE SEQUENCE</scope>
</reference>
<dbReference type="GO" id="GO:0009143">
    <property type="term" value="P:nucleoside triphosphate catabolic process"/>
    <property type="evidence" value="ECO:0007669"/>
    <property type="project" value="InterPro"/>
</dbReference>
<organism evidence="3">
    <name type="scientific">marine metagenome</name>
    <dbReference type="NCBI Taxonomy" id="408172"/>
    <lineage>
        <taxon>unclassified sequences</taxon>
        <taxon>metagenomes</taxon>
        <taxon>ecological metagenomes</taxon>
    </lineage>
</organism>
<name>A0A382KPB3_9ZZZZ</name>
<protein>
    <recommendedName>
        <fullName evidence="4">Non-canonical purine NTP pyrophosphatase</fullName>
    </recommendedName>
</protein>
<dbReference type="PANTHER" id="PTHR11067">
    <property type="entry name" value="INOSINE TRIPHOSPHATE PYROPHOSPHATASE/HAM1 PROTEIN"/>
    <property type="match status" value="1"/>
</dbReference>